<dbReference type="Pfam" id="PF00534">
    <property type="entry name" value="Glycos_transf_1"/>
    <property type="match status" value="1"/>
</dbReference>
<evidence type="ECO:0000313" key="2">
    <source>
        <dbReference type="EMBL" id="EDY18357.1"/>
    </source>
</evidence>
<protein>
    <submittedName>
        <fullName evidence="2">Glycosyl transferase group 1</fullName>
    </submittedName>
</protein>
<sequence length="352" mass="39644">MKAAFVSVVPSPYQRDLFRALAQRPEVDLSVFYLEAAAPDSPWPEKTLEPYEKIMRGFWLPVGSARCHVNWPLPKLEDFDVVVMNTLMSFTAQWLMRTTLRHKPWFFWGERLGRGGKMHERLSEPLHRATGIAAIGTFADEDYRARFPEPQHFRIPYFCDLDPFLALPRHTRTNGQVVFLFCGQMIARKGVDLLLEAFQRLGGAARLLLVGREAELPQLLAPLPAAVRDRIIYAGFQAPEELPHFFAQADVFVLPSRYDGWGVVVNQALGAGLPIVCSDMVGAGRDLVEEEINGLRFPAGDAAALAEKMQRFIVQPSLCESWGQVSRRRARHWTPAAGAAKWVDVFQTALQS</sequence>
<accession>B4D5F2</accession>
<feature type="domain" description="Glycosyl transferase family 1" evidence="1">
    <location>
        <begin position="173"/>
        <end position="328"/>
    </location>
</feature>
<comment type="caution">
    <text evidence="2">The sequence shown here is derived from an EMBL/GenBank/DDBJ whole genome shotgun (WGS) entry which is preliminary data.</text>
</comment>
<dbReference type="SUPFAM" id="SSF53756">
    <property type="entry name" value="UDP-Glycosyltransferase/glycogen phosphorylase"/>
    <property type="match status" value="1"/>
</dbReference>
<dbReference type="InParanoid" id="B4D5F2"/>
<dbReference type="STRING" id="497964.CfE428DRAFT_4141"/>
<dbReference type="eggNOG" id="COG0438">
    <property type="taxonomic scope" value="Bacteria"/>
</dbReference>
<dbReference type="InterPro" id="IPR001296">
    <property type="entry name" value="Glyco_trans_1"/>
</dbReference>
<evidence type="ECO:0000313" key="3">
    <source>
        <dbReference type="Proteomes" id="UP000005824"/>
    </source>
</evidence>
<dbReference type="EMBL" id="ABVL01000013">
    <property type="protein sequence ID" value="EDY18357.1"/>
    <property type="molecule type" value="Genomic_DNA"/>
</dbReference>
<dbReference type="PANTHER" id="PTHR12526:SF636">
    <property type="entry name" value="BLL3647 PROTEIN"/>
    <property type="match status" value="1"/>
</dbReference>
<dbReference type="GO" id="GO:0016757">
    <property type="term" value="F:glycosyltransferase activity"/>
    <property type="evidence" value="ECO:0007669"/>
    <property type="project" value="InterPro"/>
</dbReference>
<dbReference type="CDD" id="cd03801">
    <property type="entry name" value="GT4_PimA-like"/>
    <property type="match status" value="1"/>
</dbReference>
<organism evidence="2 3">
    <name type="scientific">Chthoniobacter flavus Ellin428</name>
    <dbReference type="NCBI Taxonomy" id="497964"/>
    <lineage>
        <taxon>Bacteria</taxon>
        <taxon>Pseudomonadati</taxon>
        <taxon>Verrucomicrobiota</taxon>
        <taxon>Spartobacteria</taxon>
        <taxon>Chthoniobacterales</taxon>
        <taxon>Chthoniobacteraceae</taxon>
        <taxon>Chthoniobacter</taxon>
    </lineage>
</organism>
<dbReference type="RefSeq" id="WP_006981465.1">
    <property type="nucleotide sequence ID" value="NZ_ABVL01000013.1"/>
</dbReference>
<dbReference type="PANTHER" id="PTHR12526">
    <property type="entry name" value="GLYCOSYLTRANSFERASE"/>
    <property type="match status" value="1"/>
</dbReference>
<reference evidence="2 3" key="1">
    <citation type="journal article" date="2011" name="J. Bacteriol.">
        <title>Genome sequence of Chthoniobacter flavus Ellin428, an aerobic heterotrophic soil bacterium.</title>
        <authorList>
            <person name="Kant R."/>
            <person name="van Passel M.W."/>
            <person name="Palva A."/>
            <person name="Lucas S."/>
            <person name="Lapidus A."/>
            <person name="Glavina Del Rio T."/>
            <person name="Dalin E."/>
            <person name="Tice H."/>
            <person name="Bruce D."/>
            <person name="Goodwin L."/>
            <person name="Pitluck S."/>
            <person name="Larimer F.W."/>
            <person name="Land M.L."/>
            <person name="Hauser L."/>
            <person name="Sangwan P."/>
            <person name="de Vos W.M."/>
            <person name="Janssen P.H."/>
            <person name="Smidt H."/>
        </authorList>
    </citation>
    <scope>NUCLEOTIDE SEQUENCE [LARGE SCALE GENOMIC DNA]</scope>
    <source>
        <strain evidence="2 3">Ellin428</strain>
    </source>
</reference>
<gene>
    <name evidence="2" type="ORF">CfE428DRAFT_4141</name>
</gene>
<keyword evidence="3" id="KW-1185">Reference proteome</keyword>
<dbReference type="Gene3D" id="3.40.50.2000">
    <property type="entry name" value="Glycogen Phosphorylase B"/>
    <property type="match status" value="2"/>
</dbReference>
<dbReference type="AlphaFoldDB" id="B4D5F2"/>
<dbReference type="Proteomes" id="UP000005824">
    <property type="component" value="Unassembled WGS sequence"/>
</dbReference>
<keyword evidence="2" id="KW-0808">Transferase</keyword>
<name>B4D5F2_9BACT</name>
<proteinExistence type="predicted"/>
<evidence type="ECO:0000259" key="1">
    <source>
        <dbReference type="Pfam" id="PF00534"/>
    </source>
</evidence>